<protein>
    <submittedName>
        <fullName evidence="5">GNAT family N-acetyltransferase</fullName>
    </submittedName>
</protein>
<dbReference type="AlphaFoldDB" id="A0A7Z2NXZ0"/>
<dbReference type="SUPFAM" id="SSF55729">
    <property type="entry name" value="Acyl-CoA N-acyltransferases (Nat)"/>
    <property type="match status" value="1"/>
</dbReference>
<proteinExistence type="inferred from homology"/>
<evidence type="ECO:0000256" key="3">
    <source>
        <dbReference type="ARBA" id="ARBA00038502"/>
    </source>
</evidence>
<name>A0A7Z2NXZ0_9SPHN</name>
<reference evidence="5 6" key="1">
    <citation type="submission" date="2020-01" db="EMBL/GenBank/DDBJ databases">
        <title>Sphingomonas sp. C33 whole genome sequece.</title>
        <authorList>
            <person name="Park C."/>
        </authorList>
    </citation>
    <scope>NUCLEOTIDE SEQUENCE [LARGE SCALE GENOMIC DNA]</scope>
    <source>
        <strain evidence="5 6">C33</strain>
    </source>
</reference>
<dbReference type="Pfam" id="PF13302">
    <property type="entry name" value="Acetyltransf_3"/>
    <property type="match status" value="1"/>
</dbReference>
<keyword evidence="2" id="KW-0012">Acyltransferase</keyword>
<keyword evidence="1 5" id="KW-0808">Transferase</keyword>
<keyword evidence="6" id="KW-1185">Reference proteome</keyword>
<evidence type="ECO:0000313" key="6">
    <source>
        <dbReference type="Proteomes" id="UP000464468"/>
    </source>
</evidence>
<sequence length="184" mass="19964">MFARTPRLLLRPGWREDAPALARAIGDEAVIRNLAYAPWPYGLADAEEFLARTPDPRHPHLLVFARTRGAPRLVGGIGLGPARDGGAPELGYWIARPFWGLGFATEAGRAFVAGVKDSLKIRRLSASHMLDNPASGHVLRKLGFRPTGRIITRFSSGRGTDVDCAQFEQGMGSDATDDMRCLAA</sequence>
<dbReference type="InterPro" id="IPR016181">
    <property type="entry name" value="Acyl_CoA_acyltransferase"/>
</dbReference>
<evidence type="ECO:0000259" key="4">
    <source>
        <dbReference type="PROSITE" id="PS51186"/>
    </source>
</evidence>
<dbReference type="Proteomes" id="UP000464468">
    <property type="component" value="Chromosome"/>
</dbReference>
<dbReference type="EMBL" id="CP047895">
    <property type="protein sequence ID" value="QHL91435.1"/>
    <property type="molecule type" value="Genomic_DNA"/>
</dbReference>
<evidence type="ECO:0000313" key="5">
    <source>
        <dbReference type="EMBL" id="QHL91435.1"/>
    </source>
</evidence>
<feature type="domain" description="N-acetyltransferase" evidence="4">
    <location>
        <begin position="8"/>
        <end position="169"/>
    </location>
</feature>
<dbReference type="PROSITE" id="PS51186">
    <property type="entry name" value="GNAT"/>
    <property type="match status" value="1"/>
</dbReference>
<gene>
    <name evidence="5" type="ORF">GVO57_12230</name>
</gene>
<evidence type="ECO:0000256" key="1">
    <source>
        <dbReference type="ARBA" id="ARBA00022679"/>
    </source>
</evidence>
<dbReference type="InterPro" id="IPR000182">
    <property type="entry name" value="GNAT_dom"/>
</dbReference>
<dbReference type="InterPro" id="IPR051531">
    <property type="entry name" value="N-acetyltransferase"/>
</dbReference>
<dbReference type="KEGG" id="schy:GVO57_12230"/>
<dbReference type="PANTHER" id="PTHR43792">
    <property type="entry name" value="GNAT FAMILY, PUTATIVE (AFU_ORTHOLOGUE AFUA_3G00765)-RELATED-RELATED"/>
    <property type="match status" value="1"/>
</dbReference>
<evidence type="ECO:0000256" key="2">
    <source>
        <dbReference type="ARBA" id="ARBA00023315"/>
    </source>
</evidence>
<comment type="similarity">
    <text evidence="3">Belongs to the acetyltransferase family. RimJ subfamily.</text>
</comment>
<accession>A0A7Z2NXZ0</accession>
<organism evidence="5 6">
    <name type="scientific">Sphingomonas changnyeongensis</name>
    <dbReference type="NCBI Taxonomy" id="2698679"/>
    <lineage>
        <taxon>Bacteria</taxon>
        <taxon>Pseudomonadati</taxon>
        <taxon>Pseudomonadota</taxon>
        <taxon>Alphaproteobacteria</taxon>
        <taxon>Sphingomonadales</taxon>
        <taxon>Sphingomonadaceae</taxon>
        <taxon>Sphingomonas</taxon>
    </lineage>
</organism>
<dbReference type="PANTHER" id="PTHR43792:SF8">
    <property type="entry name" value="[RIBOSOMAL PROTEIN US5]-ALANINE N-ACETYLTRANSFERASE"/>
    <property type="match status" value="1"/>
</dbReference>
<dbReference type="RefSeq" id="WP_160593392.1">
    <property type="nucleotide sequence ID" value="NZ_CP047895.1"/>
</dbReference>
<dbReference type="Gene3D" id="3.40.630.30">
    <property type="match status" value="1"/>
</dbReference>
<dbReference type="GO" id="GO:0016747">
    <property type="term" value="F:acyltransferase activity, transferring groups other than amino-acyl groups"/>
    <property type="evidence" value="ECO:0007669"/>
    <property type="project" value="InterPro"/>
</dbReference>